<dbReference type="InterPro" id="IPR002303">
    <property type="entry name" value="Valyl-tRNA_ligase"/>
</dbReference>
<comment type="domain">
    <text evidence="9">ValRS has two distinct active sites: one for aminoacylation and one for editing. The misactivated threonine is translocated from the active site to the editing site.</text>
</comment>
<dbReference type="RefSeq" id="WP_310315759.1">
    <property type="nucleotide sequence ID" value="NZ_JAVDWU010000004.1"/>
</dbReference>
<dbReference type="Pfam" id="PF08264">
    <property type="entry name" value="Anticodon_1"/>
    <property type="match status" value="1"/>
</dbReference>
<dbReference type="SUPFAM" id="SSF46589">
    <property type="entry name" value="tRNA-binding arm"/>
    <property type="match status" value="1"/>
</dbReference>
<feature type="domain" description="Aminoacyl-tRNA synthetase class Ia" evidence="10">
    <location>
        <begin position="47"/>
        <end position="637"/>
    </location>
</feature>
<dbReference type="InterPro" id="IPR001412">
    <property type="entry name" value="aa-tRNA-synth_I_CS"/>
</dbReference>
<dbReference type="InterPro" id="IPR009008">
    <property type="entry name" value="Val/Leu/Ile-tRNA-synth_edit"/>
</dbReference>
<evidence type="ECO:0000259" key="11">
    <source>
        <dbReference type="Pfam" id="PF08264"/>
    </source>
</evidence>
<feature type="domain" description="Methionyl/Valyl/Leucyl/Isoleucyl-tRNA synthetase anticodon-binding" evidence="11">
    <location>
        <begin position="693"/>
        <end position="842"/>
    </location>
</feature>
<dbReference type="GO" id="GO:0004832">
    <property type="term" value="F:valine-tRNA ligase activity"/>
    <property type="evidence" value="ECO:0007669"/>
    <property type="project" value="UniProtKB-EC"/>
</dbReference>
<dbReference type="InterPro" id="IPR037118">
    <property type="entry name" value="Val-tRNA_synth_C_sf"/>
</dbReference>
<evidence type="ECO:0000256" key="2">
    <source>
        <dbReference type="ARBA" id="ARBA00022598"/>
    </source>
</evidence>
<dbReference type="Gene3D" id="1.10.730.10">
    <property type="entry name" value="Isoleucyl-tRNA Synthetase, Domain 1"/>
    <property type="match status" value="1"/>
</dbReference>
<comment type="function">
    <text evidence="9">Catalyzes the attachment of valine to tRNA(Val). As ValRS can inadvertently accommodate and process structurally similar amino acids such as threonine, to avoid such errors, it has a 'posttransfer' editing activity that hydrolyzes mischarged Thr-tRNA(Val) in a tRNA-dependent manner.</text>
</comment>
<evidence type="ECO:0000256" key="3">
    <source>
        <dbReference type="ARBA" id="ARBA00022741"/>
    </source>
</evidence>
<reference evidence="13 14" key="1">
    <citation type="submission" date="2023-07" db="EMBL/GenBank/DDBJ databases">
        <title>Sorghum-associated microbial communities from plants grown in Nebraska, USA.</title>
        <authorList>
            <person name="Schachtman D."/>
        </authorList>
    </citation>
    <scope>NUCLEOTIDE SEQUENCE [LARGE SCALE GENOMIC DNA]</scope>
    <source>
        <strain evidence="13 14">4249</strain>
    </source>
</reference>
<dbReference type="SUPFAM" id="SSF47323">
    <property type="entry name" value="Anticodon-binding domain of a subclass of class I aminoacyl-tRNA synthetases"/>
    <property type="match status" value="1"/>
</dbReference>
<comment type="domain">
    <text evidence="9">The C-terminal coiled-coil domain is crucial for aminoacylation activity.</text>
</comment>
<dbReference type="CDD" id="cd07962">
    <property type="entry name" value="Anticodon_Ia_Val"/>
    <property type="match status" value="1"/>
</dbReference>
<feature type="coiled-coil region" evidence="9">
    <location>
        <begin position="906"/>
        <end position="961"/>
    </location>
</feature>
<organism evidence="13 14">
    <name type="scientific">Hydrogenophaga palleronii</name>
    <dbReference type="NCBI Taxonomy" id="65655"/>
    <lineage>
        <taxon>Bacteria</taxon>
        <taxon>Pseudomonadati</taxon>
        <taxon>Pseudomonadota</taxon>
        <taxon>Betaproteobacteria</taxon>
        <taxon>Burkholderiales</taxon>
        <taxon>Comamonadaceae</taxon>
        <taxon>Hydrogenophaga</taxon>
    </lineage>
</organism>
<feature type="domain" description="Valyl-tRNA synthetase tRNA-binding arm" evidence="12">
    <location>
        <begin position="901"/>
        <end position="966"/>
    </location>
</feature>
<dbReference type="InterPro" id="IPR019499">
    <property type="entry name" value="Val-tRNA_synth_tRNA-bd"/>
</dbReference>
<keyword evidence="14" id="KW-1185">Reference proteome</keyword>
<dbReference type="PRINTS" id="PR00986">
    <property type="entry name" value="TRNASYNTHVAL"/>
</dbReference>
<evidence type="ECO:0000313" key="13">
    <source>
        <dbReference type="EMBL" id="MDR7150352.1"/>
    </source>
</evidence>
<keyword evidence="4 9" id="KW-0067">ATP-binding</keyword>
<evidence type="ECO:0000256" key="8">
    <source>
        <dbReference type="ARBA" id="ARBA00047552"/>
    </source>
</evidence>
<dbReference type="NCBIfam" id="NF004349">
    <property type="entry name" value="PRK05729.1"/>
    <property type="match status" value="1"/>
</dbReference>
<dbReference type="InterPro" id="IPR014729">
    <property type="entry name" value="Rossmann-like_a/b/a_fold"/>
</dbReference>
<keyword evidence="2 9" id="KW-0436">Ligase</keyword>
<evidence type="ECO:0000256" key="5">
    <source>
        <dbReference type="ARBA" id="ARBA00022917"/>
    </source>
</evidence>
<evidence type="ECO:0000256" key="4">
    <source>
        <dbReference type="ARBA" id="ARBA00022840"/>
    </source>
</evidence>
<evidence type="ECO:0000256" key="1">
    <source>
        <dbReference type="ARBA" id="ARBA00022490"/>
    </source>
</evidence>
<gene>
    <name evidence="9" type="primary">valS</name>
    <name evidence="13" type="ORF">J2W49_002310</name>
</gene>
<dbReference type="Gene3D" id="1.10.287.380">
    <property type="entry name" value="Valyl-tRNA synthetase, C-terminal domain"/>
    <property type="match status" value="1"/>
</dbReference>
<evidence type="ECO:0000256" key="9">
    <source>
        <dbReference type="HAMAP-Rule" id="MF_02004"/>
    </source>
</evidence>
<dbReference type="InterPro" id="IPR009080">
    <property type="entry name" value="tRNAsynth_Ia_anticodon-bd"/>
</dbReference>
<dbReference type="Gene3D" id="3.90.740.10">
    <property type="entry name" value="Valyl/Leucyl/Isoleucyl-tRNA synthetase, editing domain"/>
    <property type="match status" value="2"/>
</dbReference>
<accession>A0ABU1WMU2</accession>
<dbReference type="PANTHER" id="PTHR11946">
    <property type="entry name" value="VALYL-TRNA SYNTHETASES"/>
    <property type="match status" value="1"/>
</dbReference>
<dbReference type="InterPro" id="IPR010978">
    <property type="entry name" value="tRNA-bd_arm"/>
</dbReference>
<evidence type="ECO:0000259" key="10">
    <source>
        <dbReference type="Pfam" id="PF00133"/>
    </source>
</evidence>
<comment type="subcellular location">
    <subcellularLocation>
        <location evidence="9">Cytoplasm</location>
    </subcellularLocation>
</comment>
<evidence type="ECO:0000259" key="12">
    <source>
        <dbReference type="Pfam" id="PF10458"/>
    </source>
</evidence>
<keyword evidence="6 9" id="KW-0175">Coiled coil</keyword>
<evidence type="ECO:0000256" key="7">
    <source>
        <dbReference type="ARBA" id="ARBA00023146"/>
    </source>
</evidence>
<comment type="subunit">
    <text evidence="9">Monomer.</text>
</comment>
<dbReference type="EMBL" id="JAVDWU010000004">
    <property type="protein sequence ID" value="MDR7150352.1"/>
    <property type="molecule type" value="Genomic_DNA"/>
</dbReference>
<dbReference type="Pfam" id="PF10458">
    <property type="entry name" value="Val_tRNA-synt_C"/>
    <property type="match status" value="1"/>
</dbReference>
<feature type="binding site" evidence="9">
    <location>
        <position position="563"/>
    </location>
    <ligand>
        <name>ATP</name>
        <dbReference type="ChEBI" id="CHEBI:30616"/>
    </ligand>
</feature>
<dbReference type="SUPFAM" id="SSF52374">
    <property type="entry name" value="Nucleotidylyl transferase"/>
    <property type="match status" value="1"/>
</dbReference>
<dbReference type="CDD" id="cd00817">
    <property type="entry name" value="ValRS_core"/>
    <property type="match status" value="1"/>
</dbReference>
<protein>
    <recommendedName>
        <fullName evidence="9">Valine--tRNA ligase</fullName>
        <ecNumber evidence="9">6.1.1.9</ecNumber>
    </recommendedName>
    <alternativeName>
        <fullName evidence="9">Valyl-tRNA synthetase</fullName>
        <shortName evidence="9">ValRS</shortName>
    </alternativeName>
</protein>
<dbReference type="Pfam" id="PF00133">
    <property type="entry name" value="tRNA-synt_1"/>
    <property type="match status" value="1"/>
</dbReference>
<name>A0ABU1WMU2_9BURK</name>
<dbReference type="EC" id="6.1.1.9" evidence="9"/>
<keyword evidence="5 9" id="KW-0648">Protein biosynthesis</keyword>
<dbReference type="NCBIfam" id="TIGR00422">
    <property type="entry name" value="valS"/>
    <property type="match status" value="1"/>
</dbReference>
<proteinExistence type="inferred from homology"/>
<dbReference type="Proteomes" id="UP001265700">
    <property type="component" value="Unassembled WGS sequence"/>
</dbReference>
<dbReference type="InterPro" id="IPR002300">
    <property type="entry name" value="aa-tRNA-synth_Ia"/>
</dbReference>
<keyword evidence="1 9" id="KW-0963">Cytoplasm</keyword>
<comment type="catalytic activity">
    <reaction evidence="8 9">
        <text>tRNA(Val) + L-valine + ATP = L-valyl-tRNA(Val) + AMP + diphosphate</text>
        <dbReference type="Rhea" id="RHEA:10704"/>
        <dbReference type="Rhea" id="RHEA-COMP:9672"/>
        <dbReference type="Rhea" id="RHEA-COMP:9708"/>
        <dbReference type="ChEBI" id="CHEBI:30616"/>
        <dbReference type="ChEBI" id="CHEBI:33019"/>
        <dbReference type="ChEBI" id="CHEBI:57762"/>
        <dbReference type="ChEBI" id="CHEBI:78442"/>
        <dbReference type="ChEBI" id="CHEBI:78537"/>
        <dbReference type="ChEBI" id="CHEBI:456215"/>
        <dbReference type="EC" id="6.1.1.9"/>
    </reaction>
</comment>
<keyword evidence="3 9" id="KW-0547">Nucleotide-binding</keyword>
<feature type="short sequence motif" description="'KMSKS' region" evidence="9">
    <location>
        <begin position="560"/>
        <end position="564"/>
    </location>
</feature>
<dbReference type="PANTHER" id="PTHR11946:SF93">
    <property type="entry name" value="VALINE--TRNA LIGASE, CHLOROPLASTIC_MITOCHONDRIAL 2"/>
    <property type="match status" value="1"/>
</dbReference>
<dbReference type="PROSITE" id="PS00178">
    <property type="entry name" value="AA_TRNA_LIGASE_I"/>
    <property type="match status" value="1"/>
</dbReference>
<dbReference type="HAMAP" id="MF_02004">
    <property type="entry name" value="Val_tRNA_synth_type1"/>
    <property type="match status" value="1"/>
</dbReference>
<keyword evidence="7 9" id="KW-0030">Aminoacyl-tRNA synthetase</keyword>
<dbReference type="InterPro" id="IPR033705">
    <property type="entry name" value="Anticodon_Ia_Val"/>
</dbReference>
<dbReference type="Gene3D" id="3.40.50.620">
    <property type="entry name" value="HUPs"/>
    <property type="match status" value="2"/>
</dbReference>
<dbReference type="InterPro" id="IPR013155">
    <property type="entry name" value="M/V/L/I-tRNA-synth_anticd-bd"/>
</dbReference>
<feature type="short sequence motif" description="'HIGH' region" evidence="9">
    <location>
        <begin position="60"/>
        <end position="70"/>
    </location>
</feature>
<sequence>MSQTPAQPGLDSLSKSFEPAAIEAQWGPFWEQKGHGRAGFRGTGVPEAGAPSFAIQLPPPNVTGTLHMGHAFNQTIMDSLTRYHRMRGHNTVWVPGTDHAGIATQIVVERQLQAQGISRHDMGPTPAEARKNFVAKVWEWKEESGNTITTQMRRMGDSVDWDREYFTMDDKLSTVVTETFVRLYEQGLIYRGKRLVNWDPVLMSAVSDLEVESEEEEGSLWHIAYPLADGSGSLTVATTRPETMLGDVAVMVHPEDERYSHLIGQMVKLPLCDRDIPVIADDYVDRAFGTGVVKVTPAHDANDYAVGQRHNLPIIGVLALNATVNENAPEKYRGLDRFVARKAVVADLEAAGLLVEVKKHRLMVPRCARTGQVIEPMLTDQWFVAMQSKGNEKNTSGTSIADKAIAAVQSGEVTFVPENWVNTYNQWMNNIQDWCISRQLWWGHQIPAWYTEDGEVIVARNEADAQAQAPGKVLLRDPDVLDTWYSSALVPFSTMGWPEQGDEATDDYNLYLPSSVLVTGYDIIFFWVARMIMMTTHFTGRVPFKHVYIHGLVRDAQGQKMSKSEGNVLDPVDLIDGIDLSALLEKRTTGLRKPETAPKVRKQTEKEFPEGIPAYGADALRFTFAALASLGRSINFDSKRCEGYRNFCNKLWNATRFTLMNCEGQDCGLKEHTKEECAVGQPFHGYLSFSQADRWISSVLQKVEAEVAKGFAEYRLDNVANAIYDFVWNEFCDWYLEIAKVQIQTGDESQQRATRRTLIRTLEAILRLAHPVIPFITEELWQKVAPVAGLPGESVSVARYPESQPSKIDEAAIAHVVKLKSLVDACRTLRGEMNVSPATRLPLYTVGDASFMRAAGPVLQALAKLNEVRAFDDEASWAAAAQAAPVAVVGEARLCLFMEIDLAAEKARLGKEATRLEGEIAKANGKLANEAFVAKAPPAVIDQEKKRVADFTATLAKVQEQLKRLAD</sequence>
<dbReference type="SUPFAM" id="SSF50677">
    <property type="entry name" value="ValRS/IleRS/LeuRS editing domain"/>
    <property type="match status" value="1"/>
</dbReference>
<evidence type="ECO:0000313" key="14">
    <source>
        <dbReference type="Proteomes" id="UP001265700"/>
    </source>
</evidence>
<comment type="caution">
    <text evidence="13">The sequence shown here is derived from an EMBL/GenBank/DDBJ whole genome shotgun (WGS) entry which is preliminary data.</text>
</comment>
<comment type="similarity">
    <text evidence="9">Belongs to the class-I aminoacyl-tRNA synthetase family. ValS type 1 subfamily.</text>
</comment>
<evidence type="ECO:0000256" key="6">
    <source>
        <dbReference type="ARBA" id="ARBA00023054"/>
    </source>
</evidence>